<evidence type="ECO:0000313" key="2">
    <source>
        <dbReference type="Proteomes" id="UP000095282"/>
    </source>
</evidence>
<dbReference type="eggNOG" id="KOG4295">
    <property type="taxonomic scope" value="Eukaryota"/>
</dbReference>
<dbReference type="SMART" id="SM00289">
    <property type="entry name" value="WR1"/>
    <property type="match status" value="2"/>
</dbReference>
<dbReference type="PANTHER" id="PTHR47248">
    <property type="entry name" value="PROTEIN CBG06772"/>
    <property type="match status" value="1"/>
</dbReference>
<evidence type="ECO:0000313" key="3">
    <source>
        <dbReference type="WBParaSite" id="Csp11.Scaffold630.g16866.t1"/>
    </source>
</evidence>
<feature type="region of interest" description="Disordered" evidence="1">
    <location>
        <begin position="1"/>
        <end position="35"/>
    </location>
</feature>
<accession>A0A1I7UKG7</accession>
<dbReference type="InterPro" id="IPR052861">
    <property type="entry name" value="BPTI/Kunitz_domain"/>
</dbReference>
<reference evidence="3" key="1">
    <citation type="submission" date="2016-11" db="UniProtKB">
        <authorList>
            <consortium name="WormBaseParasite"/>
        </authorList>
    </citation>
    <scope>IDENTIFICATION</scope>
</reference>
<sequence>MQSQPARKSNGQWYTCPEGGPLPPGMTTTTTPGPKLTSDGCPKGFTCQMGAFFGICCEESLTNRYYAAFKPICKNNKKAFETKHDDWSSAMIGKSCSDNFCPSSHTCERNEFFAFCCPK</sequence>
<dbReference type="WBParaSite" id="Csp11.Scaffold630.g16866.t1">
    <property type="protein sequence ID" value="Csp11.Scaffold630.g16866.t1"/>
    <property type="gene ID" value="Csp11.Scaffold630.g16866"/>
</dbReference>
<dbReference type="AlphaFoldDB" id="A0A1I7UKG7"/>
<organism evidence="2 3">
    <name type="scientific">Caenorhabditis tropicalis</name>
    <dbReference type="NCBI Taxonomy" id="1561998"/>
    <lineage>
        <taxon>Eukaryota</taxon>
        <taxon>Metazoa</taxon>
        <taxon>Ecdysozoa</taxon>
        <taxon>Nematoda</taxon>
        <taxon>Chromadorea</taxon>
        <taxon>Rhabditida</taxon>
        <taxon>Rhabditina</taxon>
        <taxon>Rhabditomorpha</taxon>
        <taxon>Rhabditoidea</taxon>
        <taxon>Rhabditidae</taxon>
        <taxon>Peloderinae</taxon>
        <taxon>Caenorhabditis</taxon>
    </lineage>
</organism>
<dbReference type="PANTHER" id="PTHR47248:SF9">
    <property type="entry name" value="BPTI_KUNITZ INHIBITOR DOMAIN-CONTAINING PROTEIN"/>
    <property type="match status" value="1"/>
</dbReference>
<keyword evidence="2" id="KW-1185">Reference proteome</keyword>
<name>A0A1I7UKG7_9PELO</name>
<feature type="compositionally biased region" description="Low complexity" evidence="1">
    <location>
        <begin position="25"/>
        <end position="35"/>
    </location>
</feature>
<proteinExistence type="predicted"/>
<protein>
    <submittedName>
        <fullName evidence="3">Uncharacterized protein</fullName>
    </submittedName>
</protein>
<feature type="compositionally biased region" description="Polar residues" evidence="1">
    <location>
        <begin position="1"/>
        <end position="13"/>
    </location>
</feature>
<dbReference type="Proteomes" id="UP000095282">
    <property type="component" value="Unplaced"/>
</dbReference>
<evidence type="ECO:0000256" key="1">
    <source>
        <dbReference type="SAM" id="MobiDB-lite"/>
    </source>
</evidence>
<dbReference type="STRING" id="1561998.A0A1I7UKG7"/>
<dbReference type="InterPro" id="IPR006150">
    <property type="entry name" value="Cys_repeat_1"/>
</dbReference>